<name>A0A9P5U4S8_9AGAR</name>
<comment type="caution">
    <text evidence="2">The sequence shown here is derived from an EMBL/GenBank/DDBJ whole genome shotgun (WGS) entry which is preliminary data.</text>
</comment>
<dbReference type="Proteomes" id="UP000772434">
    <property type="component" value="Unassembled WGS sequence"/>
</dbReference>
<dbReference type="OrthoDB" id="548295at2759"/>
<gene>
    <name evidence="2" type="ORF">BDP27DRAFT_942087</name>
</gene>
<protein>
    <submittedName>
        <fullName evidence="2">Uncharacterized protein</fullName>
    </submittedName>
</protein>
<feature type="compositionally biased region" description="Basic and acidic residues" evidence="1">
    <location>
        <begin position="180"/>
        <end position="199"/>
    </location>
</feature>
<sequence length="220" mass="24216">MQDDSAPGNALDMYDAERSSQPSDPVSENPRRKRPPLPPQSARFREARSTKASVPAPSTQEQGQLQAPKPPPPRSSAARDPPPHQQVAKFASLEIDDSAAPAHSTRRNQSPVYTDRREYENSSSTSVSADTSTGARAGSGMYADREALGVEDDTTIQLPRAPRAMGNKDDVDLGVSRAGPGRERSDRSRDFGPLHHPDRAWNEDLFIGRVVTYTSWWRQK</sequence>
<proteinExistence type="predicted"/>
<evidence type="ECO:0000313" key="3">
    <source>
        <dbReference type="Proteomes" id="UP000772434"/>
    </source>
</evidence>
<reference evidence="2" key="1">
    <citation type="submission" date="2020-11" db="EMBL/GenBank/DDBJ databases">
        <authorList>
            <consortium name="DOE Joint Genome Institute"/>
            <person name="Ahrendt S."/>
            <person name="Riley R."/>
            <person name="Andreopoulos W."/>
            <person name="Labutti K."/>
            <person name="Pangilinan J."/>
            <person name="Ruiz-Duenas F.J."/>
            <person name="Barrasa J.M."/>
            <person name="Sanchez-Garcia M."/>
            <person name="Camarero S."/>
            <person name="Miyauchi S."/>
            <person name="Serrano A."/>
            <person name="Linde D."/>
            <person name="Babiker R."/>
            <person name="Drula E."/>
            <person name="Ayuso-Fernandez I."/>
            <person name="Pacheco R."/>
            <person name="Padilla G."/>
            <person name="Ferreira P."/>
            <person name="Barriuso J."/>
            <person name="Kellner H."/>
            <person name="Castanera R."/>
            <person name="Alfaro M."/>
            <person name="Ramirez L."/>
            <person name="Pisabarro A.G."/>
            <person name="Kuo A."/>
            <person name="Tritt A."/>
            <person name="Lipzen A."/>
            <person name="He G."/>
            <person name="Yan M."/>
            <person name="Ng V."/>
            <person name="Cullen D."/>
            <person name="Martin F."/>
            <person name="Rosso M.-N."/>
            <person name="Henrissat B."/>
            <person name="Hibbett D."/>
            <person name="Martinez A.T."/>
            <person name="Grigoriev I.V."/>
        </authorList>
    </citation>
    <scope>NUCLEOTIDE SEQUENCE</scope>
    <source>
        <strain evidence="2">AH 40177</strain>
    </source>
</reference>
<organism evidence="2 3">
    <name type="scientific">Rhodocollybia butyracea</name>
    <dbReference type="NCBI Taxonomy" id="206335"/>
    <lineage>
        <taxon>Eukaryota</taxon>
        <taxon>Fungi</taxon>
        <taxon>Dikarya</taxon>
        <taxon>Basidiomycota</taxon>
        <taxon>Agaricomycotina</taxon>
        <taxon>Agaricomycetes</taxon>
        <taxon>Agaricomycetidae</taxon>
        <taxon>Agaricales</taxon>
        <taxon>Marasmiineae</taxon>
        <taxon>Omphalotaceae</taxon>
        <taxon>Rhodocollybia</taxon>
    </lineage>
</organism>
<feature type="compositionally biased region" description="Low complexity" evidence="1">
    <location>
        <begin position="122"/>
        <end position="133"/>
    </location>
</feature>
<evidence type="ECO:0000256" key="1">
    <source>
        <dbReference type="SAM" id="MobiDB-lite"/>
    </source>
</evidence>
<dbReference type="AlphaFoldDB" id="A0A9P5U4S8"/>
<dbReference type="EMBL" id="JADNRY010000078">
    <property type="protein sequence ID" value="KAF9067080.1"/>
    <property type="molecule type" value="Genomic_DNA"/>
</dbReference>
<accession>A0A9P5U4S8</accession>
<feature type="compositionally biased region" description="Polar residues" evidence="1">
    <location>
        <begin position="50"/>
        <end position="65"/>
    </location>
</feature>
<feature type="region of interest" description="Disordered" evidence="1">
    <location>
        <begin position="1"/>
        <end position="199"/>
    </location>
</feature>
<keyword evidence="3" id="KW-1185">Reference proteome</keyword>
<evidence type="ECO:0000313" key="2">
    <source>
        <dbReference type="EMBL" id="KAF9067080.1"/>
    </source>
</evidence>